<evidence type="ECO:0000313" key="3">
    <source>
        <dbReference type="Proteomes" id="UP000218887"/>
    </source>
</evidence>
<comment type="caution">
    <text evidence="2">The sequence shown here is derived from an EMBL/GenBank/DDBJ whole genome shotgun (WGS) entry which is preliminary data.</text>
</comment>
<evidence type="ECO:0000313" key="2">
    <source>
        <dbReference type="EMBL" id="PAV28787.1"/>
    </source>
</evidence>
<proteinExistence type="predicted"/>
<organism evidence="2 3">
    <name type="scientific">Virgibacillus profundi</name>
    <dbReference type="NCBI Taxonomy" id="2024555"/>
    <lineage>
        <taxon>Bacteria</taxon>
        <taxon>Bacillati</taxon>
        <taxon>Bacillota</taxon>
        <taxon>Bacilli</taxon>
        <taxon>Bacillales</taxon>
        <taxon>Bacillaceae</taxon>
        <taxon>Virgibacillus</taxon>
    </lineage>
</organism>
<dbReference type="RefSeq" id="WP_095656227.1">
    <property type="nucleotide sequence ID" value="NZ_NPOA01000010.1"/>
</dbReference>
<gene>
    <name evidence="2" type="ORF">CIL05_14260</name>
</gene>
<keyword evidence="3" id="KW-1185">Reference proteome</keyword>
<name>A0A2A2IAY5_9BACI</name>
<protein>
    <submittedName>
        <fullName evidence="2">Zinc ribbon domain-containing protein</fullName>
    </submittedName>
</protein>
<dbReference type="SUPFAM" id="SSF48452">
    <property type="entry name" value="TPR-like"/>
    <property type="match status" value="1"/>
</dbReference>
<keyword evidence="1" id="KW-0812">Transmembrane</keyword>
<dbReference type="Gene3D" id="1.25.40.10">
    <property type="entry name" value="Tetratricopeptide repeat domain"/>
    <property type="match status" value="1"/>
</dbReference>
<feature type="transmembrane region" description="Helical" evidence="1">
    <location>
        <begin position="42"/>
        <end position="63"/>
    </location>
</feature>
<reference evidence="2 3" key="1">
    <citation type="submission" date="2017-08" db="EMBL/GenBank/DDBJ databases">
        <title>Virgibacillus indicus sp. nov. and Virgibacillus profoundi sp. nov, two moderately halophilic bacteria isolated from marine sediment by using the Microfluidic Streak Plate.</title>
        <authorList>
            <person name="Xu B."/>
            <person name="Hu B."/>
            <person name="Wang J."/>
            <person name="Zhu Y."/>
            <person name="Huang L."/>
            <person name="Du W."/>
            <person name="Huang Y."/>
        </authorList>
    </citation>
    <scope>NUCLEOTIDE SEQUENCE [LARGE SCALE GENOMIC DNA]</scope>
    <source>
        <strain evidence="2 3">IO3-P3-H5</strain>
    </source>
</reference>
<dbReference type="InterPro" id="IPR011990">
    <property type="entry name" value="TPR-like_helical_dom_sf"/>
</dbReference>
<dbReference type="Proteomes" id="UP000218887">
    <property type="component" value="Unassembled WGS sequence"/>
</dbReference>
<keyword evidence="1" id="KW-0472">Membrane</keyword>
<dbReference type="EMBL" id="NPOA01000010">
    <property type="protein sequence ID" value="PAV28787.1"/>
    <property type="molecule type" value="Genomic_DNA"/>
</dbReference>
<evidence type="ECO:0000256" key="1">
    <source>
        <dbReference type="SAM" id="Phobius"/>
    </source>
</evidence>
<keyword evidence="1" id="KW-1133">Transmembrane helix</keyword>
<dbReference type="OrthoDB" id="1822804at2"/>
<dbReference type="AlphaFoldDB" id="A0A2A2IAY5"/>
<accession>A0A2A2IAY5</accession>
<sequence>MLHCPYCGTNIKEDESYCIKCGKQLPDDINNRLKNKKYINKLWYLPAILAAVLLISSGIYYLILENQTAEAKNLYEQGEKQVLAGDYEQARDLFADALEHKKNFNHASTSLDFMDKALNVQRTLTQSTELLKEQDYQQALSLINEAENDMTNFNGPAVNEIIDLIVSTRNTIKIEQLKDTLKQEPSIDDLKILLWEADSIKDNEAKKITATIRDQIIDYSYSKASEQLKNKQFNDALIFVEDGLKYAPNAEKLQSLKTTIDKEQVAFETAQQQRIEQAINTAAKEQEINEKDAIELVSVAIESDKQGKLVVIGEVKSVATIPINSILIEYSLLTESGTEILSNEVYVYPDKLYPEEKGDFEFTHFDIDEENKNLKIEVSKITWYTE</sequence>